<dbReference type="RefSeq" id="YP_009903733.1">
    <property type="nucleotide sequence ID" value="NC_049849.1"/>
</dbReference>
<keyword evidence="1" id="KW-0472">Membrane</keyword>
<feature type="transmembrane region" description="Helical" evidence="1">
    <location>
        <begin position="20"/>
        <end position="38"/>
    </location>
</feature>
<keyword evidence="1" id="KW-1133">Transmembrane helix</keyword>
<reference evidence="2 3" key="1">
    <citation type="submission" date="2019-06" db="EMBL/GenBank/DDBJ databases">
        <authorList>
            <person name="Kincaid V.D."/>
            <person name="Fuller A."/>
            <person name="Hodges K."/>
            <person name="Bansal M."/>
            <person name="Essig J."/>
            <person name="Johnson A."/>
        </authorList>
    </citation>
    <scope>NUCLEOTIDE SEQUENCE [LARGE SCALE GENOMIC DNA]</scope>
</reference>
<dbReference type="Proteomes" id="UP000320799">
    <property type="component" value="Segment"/>
</dbReference>
<name>A0A514CSU1_9CAUD</name>
<protein>
    <submittedName>
        <fullName evidence="2">Uncharacterized protein</fullName>
    </submittedName>
</protein>
<dbReference type="GeneID" id="56136009"/>
<organism evidence="2 3">
    <name type="scientific">Achromobacter phage Motura</name>
    <dbReference type="NCBI Taxonomy" id="2591403"/>
    <lineage>
        <taxon>Viruses</taxon>
        <taxon>Duplodnaviria</taxon>
        <taxon>Heunggongvirae</taxon>
        <taxon>Uroviricota</taxon>
        <taxon>Caudoviricetes</taxon>
        <taxon>Moturavirus</taxon>
        <taxon>Moturavirus motura</taxon>
    </lineage>
</organism>
<keyword evidence="3" id="KW-1185">Reference proteome</keyword>
<dbReference type="EMBL" id="MN094788">
    <property type="protein sequence ID" value="QDH83534.1"/>
    <property type="molecule type" value="Genomic_DNA"/>
</dbReference>
<evidence type="ECO:0000313" key="2">
    <source>
        <dbReference type="EMBL" id="QDH83534.1"/>
    </source>
</evidence>
<dbReference type="KEGG" id="vg:56136009"/>
<sequence length="79" mass="8971">MSLIRLSRSTICRVLDSDAWFTLMVFITAASICIAYAVETKPFLLFAAIMSLLALLWSYYLITTSWIEDIKDGNEEKQG</sequence>
<evidence type="ECO:0000256" key="1">
    <source>
        <dbReference type="SAM" id="Phobius"/>
    </source>
</evidence>
<accession>A0A514CSU1</accession>
<proteinExistence type="predicted"/>
<keyword evidence="1" id="KW-0812">Transmembrane</keyword>
<evidence type="ECO:0000313" key="3">
    <source>
        <dbReference type="Proteomes" id="UP000320799"/>
    </source>
</evidence>
<feature type="transmembrane region" description="Helical" evidence="1">
    <location>
        <begin position="44"/>
        <end position="62"/>
    </location>
</feature>